<dbReference type="InterPro" id="IPR022460">
    <property type="entry name" value="Flavoprotein_PP4765"/>
</dbReference>
<comment type="caution">
    <text evidence="6">The sequence shown here is derived from an EMBL/GenBank/DDBJ whole genome shotgun (WGS) entry which is preliminary data.</text>
</comment>
<proteinExistence type="predicted"/>
<dbReference type="Pfam" id="PF03486">
    <property type="entry name" value="HI0933_like"/>
    <property type="match status" value="1"/>
</dbReference>
<dbReference type="SUPFAM" id="SSF160996">
    <property type="entry name" value="HI0933 insert domain-like"/>
    <property type="match status" value="1"/>
</dbReference>
<dbReference type="PRINTS" id="PR00368">
    <property type="entry name" value="FADPNR"/>
</dbReference>
<dbReference type="Gene3D" id="2.40.30.10">
    <property type="entry name" value="Translation factors"/>
    <property type="match status" value="1"/>
</dbReference>
<dbReference type="PANTHER" id="PTHR42887">
    <property type="entry name" value="OS12G0638800 PROTEIN"/>
    <property type="match status" value="1"/>
</dbReference>
<evidence type="ECO:0000313" key="6">
    <source>
        <dbReference type="EMBL" id="MCJ0763061.1"/>
    </source>
</evidence>
<accession>A0A9X1VSL4</accession>
<dbReference type="NCBIfam" id="TIGR03862">
    <property type="entry name" value="flavo_PP4765"/>
    <property type="match status" value="1"/>
</dbReference>
<dbReference type="AlphaFoldDB" id="A0A9X1VSL4"/>
<gene>
    <name evidence="6" type="ORF">MMF98_07545</name>
</gene>
<evidence type="ECO:0000256" key="2">
    <source>
        <dbReference type="ARBA" id="ARBA00022630"/>
    </source>
</evidence>
<dbReference type="Proteomes" id="UP001139447">
    <property type="component" value="Unassembled WGS sequence"/>
</dbReference>
<evidence type="ECO:0000256" key="3">
    <source>
        <dbReference type="ARBA" id="ARBA00022827"/>
    </source>
</evidence>
<dbReference type="Gene3D" id="3.50.50.60">
    <property type="entry name" value="FAD/NAD(P)-binding domain"/>
    <property type="match status" value="1"/>
</dbReference>
<dbReference type="NCBIfam" id="TIGR00275">
    <property type="entry name" value="aminoacetone oxidase family FAD-binding enzyme"/>
    <property type="match status" value="1"/>
</dbReference>
<feature type="domain" description="RsdA/BaiN/AoA(So)-like Rossmann fold-like" evidence="4">
    <location>
        <begin position="4"/>
        <end position="401"/>
    </location>
</feature>
<evidence type="ECO:0000259" key="4">
    <source>
        <dbReference type="Pfam" id="PF03486"/>
    </source>
</evidence>
<dbReference type="Pfam" id="PF22780">
    <property type="entry name" value="HI0933_like_1st"/>
    <property type="match status" value="1"/>
</dbReference>
<dbReference type="InterPro" id="IPR057661">
    <property type="entry name" value="RsdA/BaiN/AoA(So)_Rossmann"/>
</dbReference>
<dbReference type="Gene3D" id="1.10.8.260">
    <property type="entry name" value="HI0933 insert domain-like"/>
    <property type="match status" value="1"/>
</dbReference>
<comment type="cofactor">
    <cofactor evidence="1">
        <name>FAD</name>
        <dbReference type="ChEBI" id="CHEBI:57692"/>
    </cofactor>
</comment>
<reference evidence="6" key="1">
    <citation type="submission" date="2022-03" db="EMBL/GenBank/DDBJ databases">
        <authorList>
            <person name="Woo C.Y."/>
        </authorList>
    </citation>
    <scope>NUCLEOTIDE SEQUENCE</scope>
    <source>
        <strain evidence="6">CYS-02</strain>
    </source>
</reference>
<evidence type="ECO:0000313" key="7">
    <source>
        <dbReference type="Proteomes" id="UP001139447"/>
    </source>
</evidence>
<dbReference type="InterPro" id="IPR055178">
    <property type="entry name" value="RsdA/BaiN/AoA(So)-like_dom"/>
</dbReference>
<keyword evidence="3" id="KW-0274">FAD</keyword>
<dbReference type="EMBL" id="JALGBI010000001">
    <property type="protein sequence ID" value="MCJ0763061.1"/>
    <property type="molecule type" value="Genomic_DNA"/>
</dbReference>
<dbReference type="RefSeq" id="WP_243305637.1">
    <property type="nucleotide sequence ID" value="NZ_JALGBI010000001.1"/>
</dbReference>
<name>A0A9X1VSL4_9BURK</name>
<protein>
    <submittedName>
        <fullName evidence="6">TIGR03862 family flavoprotein</fullName>
    </submittedName>
</protein>
<dbReference type="InterPro" id="IPR023166">
    <property type="entry name" value="BaiN-like_dom_sf"/>
</dbReference>
<dbReference type="InterPro" id="IPR004792">
    <property type="entry name" value="BaiN-like"/>
</dbReference>
<keyword evidence="2" id="KW-0285">Flavoprotein</keyword>
<sequence length="421" mass="44399">MNQQVIVIGGGPAGLMAAEVLAAAGVAVQVHDAMPSVGRKFLLAGKGGLNLTHGEPFEAFAARYGARRAQIEPLLQAFGPTQLRAWAQGLGVDTFVGSSGRVFPVDMKAAPLLRAWLHRLRAAGVQFHMRHRWTGWDADGALRFDTPQGARAVRADAVVLALGGASWARLGSDGAWAPLLQARGVALAPLQPANCGFDVRGGWSEHFASRFAGQPFKSVAIHVAPAQGEPFHRKGEFVATASGVEGSLVYAASALLRDEIMRSGSASFTLDLLPDRTPERVLAEVAHPRGSRSLSSHLKSRLGLDGIKMALLHELCGKDVLADAAKLAAAIKALPITLAAVRPIDEAISSAGGVPFEALDEGLMLKQLPGVFCAGEMLDWEAPTGGYLLTACMASGRRAAEGVLRWRDAAGQDRRIGRQPS</sequence>
<dbReference type="InterPro" id="IPR036188">
    <property type="entry name" value="FAD/NAD-bd_sf"/>
</dbReference>
<dbReference type="SUPFAM" id="SSF51905">
    <property type="entry name" value="FAD/NAD(P)-binding domain"/>
    <property type="match status" value="1"/>
</dbReference>
<evidence type="ECO:0000259" key="5">
    <source>
        <dbReference type="Pfam" id="PF22780"/>
    </source>
</evidence>
<organism evidence="6 7">
    <name type="scientific">Variovorax terrae</name>
    <dbReference type="NCBI Taxonomy" id="2923278"/>
    <lineage>
        <taxon>Bacteria</taxon>
        <taxon>Pseudomonadati</taxon>
        <taxon>Pseudomonadota</taxon>
        <taxon>Betaproteobacteria</taxon>
        <taxon>Burkholderiales</taxon>
        <taxon>Comamonadaceae</taxon>
        <taxon>Variovorax</taxon>
    </lineage>
</organism>
<keyword evidence="7" id="KW-1185">Reference proteome</keyword>
<feature type="domain" description="RsdA/BaiN/AoA(So)-like insert" evidence="5">
    <location>
        <begin position="191"/>
        <end position="349"/>
    </location>
</feature>
<dbReference type="PANTHER" id="PTHR42887:SF1">
    <property type="entry name" value="BLR3961 PROTEIN"/>
    <property type="match status" value="1"/>
</dbReference>
<evidence type="ECO:0000256" key="1">
    <source>
        <dbReference type="ARBA" id="ARBA00001974"/>
    </source>
</evidence>